<accession>A0A9D5JYX7</accession>
<comment type="caution">
    <text evidence="1">The sequence shown here is derived from an EMBL/GenBank/DDBJ whole genome shotgun (WGS) entry which is preliminary data.</text>
</comment>
<reference evidence="1" key="1">
    <citation type="submission" date="2019-11" db="EMBL/GenBank/DDBJ databases">
        <title>Microbial mats filling the niche in hypersaline microbial mats.</title>
        <authorList>
            <person name="Wong H.L."/>
            <person name="Macleod F.I."/>
            <person name="White R.A. III"/>
            <person name="Burns B.P."/>
        </authorList>
    </citation>
    <scope>NUCLEOTIDE SEQUENCE</scope>
    <source>
        <strain evidence="1">Rbin_158</strain>
    </source>
</reference>
<evidence type="ECO:0000313" key="1">
    <source>
        <dbReference type="EMBL" id="MBD3326362.1"/>
    </source>
</evidence>
<organism evidence="1 2">
    <name type="scientific">candidate division KSB3 bacterium</name>
    <dbReference type="NCBI Taxonomy" id="2044937"/>
    <lineage>
        <taxon>Bacteria</taxon>
        <taxon>candidate division KSB3</taxon>
    </lineage>
</organism>
<gene>
    <name evidence="1" type="ORF">GF339_17385</name>
</gene>
<name>A0A9D5JYX7_9BACT</name>
<dbReference type="EMBL" id="WJJP01000568">
    <property type="protein sequence ID" value="MBD3326362.1"/>
    <property type="molecule type" value="Genomic_DNA"/>
</dbReference>
<sequence length="72" mass="8564">MDQYEDRLKILESEIISLRRSFEKYISSSSNSFSTGKKDQTKLLDLFGAWDGEVDDFLHDLYERRERRGRGE</sequence>
<protein>
    <submittedName>
        <fullName evidence="1">Uncharacterized protein</fullName>
    </submittedName>
</protein>
<evidence type="ECO:0000313" key="2">
    <source>
        <dbReference type="Proteomes" id="UP000649604"/>
    </source>
</evidence>
<dbReference type="AlphaFoldDB" id="A0A9D5JYX7"/>
<proteinExistence type="predicted"/>
<dbReference type="Proteomes" id="UP000649604">
    <property type="component" value="Unassembled WGS sequence"/>
</dbReference>